<dbReference type="InterPro" id="IPR007864">
    <property type="entry name" value="UreE_C_dom"/>
</dbReference>
<sequence>MIPTAQKVVPNAHDVTDHVTLDYDARFLRRKMLKTQSGLEVLVDLPKTTSLMDGDALETNDGLRIGICAAPEPLLEITGQGLHRIAWHIGNRHTPCQIEDTRLFIQQNHVMAQMLAQLGAHVRAVTLPFTPEGGAYGHGRTHGHDHGAQHGPDTAHSHEH</sequence>
<reference evidence="9" key="2">
    <citation type="submission" date="2024-01" db="EMBL/GenBank/DDBJ databases">
        <title>Roseobacter fucihabitans sp. nov., isolated from the brown alga Fucus spiralis.</title>
        <authorList>
            <person name="Hahnke S."/>
            <person name="Berger M."/>
            <person name="Schlingloff A."/>
            <person name="Athale I."/>
            <person name="Neumann-Schaal M."/>
            <person name="Adenaya A."/>
            <person name="Poehlein A."/>
            <person name="Daniel R."/>
            <person name="Pertersen J."/>
            <person name="Brinkhoff T."/>
        </authorList>
    </citation>
    <scope>NUCLEOTIDE SEQUENCE [LARGE SCALE GENOMIC DNA]</scope>
    <source>
        <strain evidence="9">B14</strain>
    </source>
</reference>
<dbReference type="HAMAP" id="MF_00822">
    <property type="entry name" value="UreE"/>
    <property type="match status" value="1"/>
</dbReference>
<evidence type="ECO:0000256" key="4">
    <source>
        <dbReference type="ARBA" id="ARBA00023186"/>
    </source>
</evidence>
<keyword evidence="2 5" id="KW-0963">Cytoplasm</keyword>
<proteinExistence type="inferred from homology"/>
<dbReference type="CDD" id="cd00571">
    <property type="entry name" value="UreE"/>
    <property type="match status" value="1"/>
</dbReference>
<dbReference type="InterPro" id="IPR036118">
    <property type="entry name" value="UreE_N_sf"/>
</dbReference>
<dbReference type="Gene3D" id="3.30.70.790">
    <property type="entry name" value="UreE, C-terminal domain"/>
    <property type="match status" value="1"/>
</dbReference>
<feature type="region of interest" description="Disordered" evidence="6">
    <location>
        <begin position="133"/>
        <end position="160"/>
    </location>
</feature>
<name>A0ABZ2BR58_9RHOB</name>
<accession>A0ABZ2BR58</accession>
<dbReference type="InterPro" id="IPR012406">
    <property type="entry name" value="UreE"/>
</dbReference>
<dbReference type="SUPFAM" id="SSF69287">
    <property type="entry name" value="Urease metallochaperone UreE, N-terminal domain"/>
    <property type="match status" value="1"/>
</dbReference>
<reference evidence="8 9" key="1">
    <citation type="submission" date="2015-07" db="EMBL/GenBank/DDBJ databases">
        <authorList>
            <person name="Voget S."/>
            <person name="Dogs M."/>
            <person name="Brinkhoff T.H."/>
            <person name="Daniel R."/>
        </authorList>
    </citation>
    <scope>NUCLEOTIDE SEQUENCE [LARGE SCALE GENOMIC DNA]</scope>
    <source>
        <strain evidence="8 9">B14</strain>
    </source>
</reference>
<evidence type="ECO:0000259" key="7">
    <source>
        <dbReference type="SMART" id="SM00988"/>
    </source>
</evidence>
<feature type="compositionally biased region" description="Basic and acidic residues" evidence="6">
    <location>
        <begin position="142"/>
        <end position="160"/>
    </location>
</feature>
<evidence type="ECO:0000313" key="9">
    <source>
        <dbReference type="Proteomes" id="UP001318682"/>
    </source>
</evidence>
<keyword evidence="9" id="KW-1185">Reference proteome</keyword>
<organism evidence="8 9">
    <name type="scientific">Roseobacter fucihabitans</name>
    <dbReference type="NCBI Taxonomy" id="1537242"/>
    <lineage>
        <taxon>Bacteria</taxon>
        <taxon>Pseudomonadati</taxon>
        <taxon>Pseudomonadota</taxon>
        <taxon>Alphaproteobacteria</taxon>
        <taxon>Rhodobacterales</taxon>
        <taxon>Roseobacteraceae</taxon>
        <taxon>Roseobacter</taxon>
    </lineage>
</organism>
<keyword evidence="4 5" id="KW-0143">Chaperone</keyword>
<dbReference type="EMBL" id="CP143423">
    <property type="protein sequence ID" value="WVX48470.1"/>
    <property type="molecule type" value="Genomic_DNA"/>
</dbReference>
<dbReference type="Proteomes" id="UP001318682">
    <property type="component" value="Chromosome"/>
</dbReference>
<comment type="similarity">
    <text evidence="5">Belongs to the UreE family.</text>
</comment>
<keyword evidence="3 5" id="KW-0533">Nickel</keyword>
<dbReference type="SUPFAM" id="SSF69737">
    <property type="entry name" value="Urease metallochaperone UreE, C-terminal domain"/>
    <property type="match status" value="1"/>
</dbReference>
<dbReference type="PIRSF" id="PIRSF036402">
    <property type="entry name" value="Ureas_acces_UreE"/>
    <property type="match status" value="1"/>
</dbReference>
<evidence type="ECO:0000256" key="5">
    <source>
        <dbReference type="HAMAP-Rule" id="MF_00822"/>
    </source>
</evidence>
<dbReference type="RefSeq" id="WP_187429791.1">
    <property type="nucleotide sequence ID" value="NZ_CP143423.1"/>
</dbReference>
<gene>
    <name evidence="8" type="primary">ureE1</name>
    <name evidence="5" type="synonym">ureE</name>
    <name evidence="8" type="ORF">ROLI_015500</name>
</gene>
<feature type="domain" description="UreE urease accessory N-terminal" evidence="7">
    <location>
        <begin position="1"/>
        <end position="65"/>
    </location>
</feature>
<evidence type="ECO:0000256" key="2">
    <source>
        <dbReference type="ARBA" id="ARBA00022490"/>
    </source>
</evidence>
<evidence type="ECO:0000313" key="8">
    <source>
        <dbReference type="EMBL" id="WVX48470.1"/>
    </source>
</evidence>
<comment type="function">
    <text evidence="5">Involved in urease metallocenter assembly. Binds nickel. Probably functions as a nickel donor during metallocenter assembly.</text>
</comment>
<protein>
    <recommendedName>
        <fullName evidence="5">Urease accessory protein UreE</fullName>
    </recommendedName>
</protein>
<evidence type="ECO:0000256" key="6">
    <source>
        <dbReference type="SAM" id="MobiDB-lite"/>
    </source>
</evidence>
<dbReference type="Pfam" id="PF02814">
    <property type="entry name" value="UreE_N"/>
    <property type="match status" value="1"/>
</dbReference>
<dbReference type="SMART" id="SM00988">
    <property type="entry name" value="UreE_N"/>
    <property type="match status" value="1"/>
</dbReference>
<evidence type="ECO:0000256" key="1">
    <source>
        <dbReference type="ARBA" id="ARBA00004496"/>
    </source>
</evidence>
<dbReference type="InterPro" id="IPR004029">
    <property type="entry name" value="UreE_N"/>
</dbReference>
<evidence type="ECO:0000256" key="3">
    <source>
        <dbReference type="ARBA" id="ARBA00022596"/>
    </source>
</evidence>
<dbReference type="Pfam" id="PF05194">
    <property type="entry name" value="UreE_C"/>
    <property type="match status" value="1"/>
</dbReference>
<comment type="subcellular location">
    <subcellularLocation>
        <location evidence="1 5">Cytoplasm</location>
    </subcellularLocation>
</comment>
<dbReference type="Gene3D" id="2.60.260.20">
    <property type="entry name" value="Urease metallochaperone UreE, N-terminal domain"/>
    <property type="match status" value="1"/>
</dbReference>